<protein>
    <recommendedName>
        <fullName evidence="3">Tip attachment protein J domain-containing protein</fullName>
    </recommendedName>
</protein>
<dbReference type="Proteomes" id="UP000381093">
    <property type="component" value="Unassembled WGS sequence"/>
</dbReference>
<evidence type="ECO:0000313" key="1">
    <source>
        <dbReference type="EMBL" id="VVN73911.1"/>
    </source>
</evidence>
<evidence type="ECO:0000313" key="2">
    <source>
        <dbReference type="Proteomes" id="UP000381093"/>
    </source>
</evidence>
<name>A0A5E7AD63_PSEFL</name>
<dbReference type="NCBIfam" id="NF040662">
    <property type="entry name" value="attach_TipJ_rel"/>
    <property type="match status" value="1"/>
</dbReference>
<sequence>MIEFFPSKMPDSAPLATYHTDRRMTLEQWLIEQSPSYQRMDSPPISIALNGEMIDARLWHKVKFKPSHHVQIWREPKGTDPFSMAILMFKGAQAVMKAIMPKMPGMPSTAAIGQGDPLSEASAKGNKVKLGDLVRQVAGFQKVFPSYLAELRTWFAAPREQWVEMLLYFSEGELDIPISRLKVGETPLISLGSDAIVQIYPPGADVSGDTASMLWFNVPEVGASSSGSAGLELTLSTTITQSASAAAYLFNGDSISLPAGAGAFPPDWEAGLVVRVLAPYSYTVVDGGAGRDIVQGPLEMLDPTPGMLIEVSGANAGSYVVHSYTPYAPAVPPTSGTASTILGSSIPSRYDFNVTPLSVTVTLGATPYAVNLTTATTDLAGLVSAFNTAKGSAPFLASASAGRLLITQFGTFGGETMVATGGADILGSSPVNTTGTAASAGTPEVPAQMTLDYDGGSPVVGLALGSGLATIGPRGLRYRITAFSTSLMTVDRLDSSGSVDAGWPGFNAMETVSGVVSVDPYSLEGGYAGPFSCSPNGELMTALEWSVHHPEGLCGIGREGQIYEVRSFHTFEYRDADIAGPWTAIEKEHWGGSRDAQGFTYRTDLPYPMGNPEARLKKRFVSQPGRIDDEKQDKITWYKLAGLRQARPTSYPGLTAISVKIRGGDRLSAQAESLISGEVTRKLPVRAGGAWLPAQATRDIVPWCLYVLKSLGYSDADIDLEEFDLLHAACVASGQFYDETLDESSTAKEALNNALACGWAELTIANGLIKPVRDEPRAVFEREYGPKTQTYSPQNMTKGLRISGALPSINDFDGVDVEFYSSLSWSWETVECRWPGDLGQKVEKVKLPGVTDRNRAYRWGMRRRGHQLFRTDTYTWSTELSGRNSGYLSFCAVASDTPGLCQSALLLSVQAVTGGFILESSEPLDWSAGGQHKIGVRRLNGTLSGPYPAAQVDDYHVQVAELDFVPDTSFTLEPPHLLFGPSNKWAYPVLVTSADPSEGNVSMKGMPYDARVYTYDHATAPAL</sequence>
<gene>
    <name evidence="1" type="ORF">PS710_00615</name>
</gene>
<dbReference type="AlphaFoldDB" id="A0A5E7AD63"/>
<organism evidence="1 2">
    <name type="scientific">Pseudomonas fluorescens</name>
    <dbReference type="NCBI Taxonomy" id="294"/>
    <lineage>
        <taxon>Bacteria</taxon>
        <taxon>Pseudomonadati</taxon>
        <taxon>Pseudomonadota</taxon>
        <taxon>Gammaproteobacteria</taxon>
        <taxon>Pseudomonadales</taxon>
        <taxon>Pseudomonadaceae</taxon>
        <taxon>Pseudomonas</taxon>
    </lineage>
</organism>
<accession>A0A5E7AD63</accession>
<dbReference type="EMBL" id="CABVHW010000001">
    <property type="protein sequence ID" value="VVN73911.1"/>
    <property type="molecule type" value="Genomic_DNA"/>
</dbReference>
<evidence type="ECO:0008006" key="3">
    <source>
        <dbReference type="Google" id="ProtNLM"/>
    </source>
</evidence>
<reference evidence="1 2" key="1">
    <citation type="submission" date="2019-09" db="EMBL/GenBank/DDBJ databases">
        <authorList>
            <person name="Chandra G."/>
            <person name="Truman W A."/>
        </authorList>
    </citation>
    <scope>NUCLEOTIDE SEQUENCE [LARGE SCALE GENOMIC DNA]</scope>
    <source>
        <strain evidence="1">PS710</strain>
    </source>
</reference>
<dbReference type="RefSeq" id="WP_150763113.1">
    <property type="nucleotide sequence ID" value="NZ_CABVHW010000001.1"/>
</dbReference>
<proteinExistence type="predicted"/>